<dbReference type="PRINTS" id="PR00081">
    <property type="entry name" value="GDHRDH"/>
</dbReference>
<dbReference type="Pfam" id="PF13561">
    <property type="entry name" value="adh_short_C2"/>
    <property type="match status" value="1"/>
</dbReference>
<dbReference type="InterPro" id="IPR036291">
    <property type="entry name" value="NAD(P)-bd_dom_sf"/>
</dbReference>
<dbReference type="RefSeq" id="WP_263390442.1">
    <property type="nucleotide sequence ID" value="NZ_JAOVQN010000055.1"/>
</dbReference>
<dbReference type="SUPFAM" id="SSF51735">
    <property type="entry name" value="NAD(P)-binding Rossmann-fold domains"/>
    <property type="match status" value="1"/>
</dbReference>
<dbReference type="PANTHER" id="PTHR42760:SF124">
    <property type="entry name" value="SHORT-CHAIN DEHYDROGENASE_REDUCTASE"/>
    <property type="match status" value="1"/>
</dbReference>
<proteinExistence type="inferred from homology"/>
<evidence type="ECO:0000313" key="2">
    <source>
        <dbReference type="EMBL" id="MCU9840587.1"/>
    </source>
</evidence>
<accession>A0ABT2WXG6</accession>
<reference evidence="2 3" key="1">
    <citation type="submission" date="2022-10" db="EMBL/GenBank/DDBJ databases">
        <title>Ruegeria sp. nov., isolated from ocean surface water.</title>
        <authorList>
            <person name="He W."/>
            <person name="Wang L."/>
            <person name="Zhang D.-F."/>
        </authorList>
    </citation>
    <scope>NUCLEOTIDE SEQUENCE [LARGE SCALE GENOMIC DNA]</scope>
    <source>
        <strain evidence="2 3">WL0004</strain>
    </source>
</reference>
<name>A0ABT2WXG6_9RHOB</name>
<dbReference type="CDD" id="cd05233">
    <property type="entry name" value="SDR_c"/>
    <property type="match status" value="1"/>
</dbReference>
<gene>
    <name evidence="2" type="ORF">OEZ49_22870</name>
</gene>
<dbReference type="EMBL" id="JAOVQN010000055">
    <property type="protein sequence ID" value="MCU9840587.1"/>
    <property type="molecule type" value="Genomic_DNA"/>
</dbReference>
<dbReference type="InterPro" id="IPR002347">
    <property type="entry name" value="SDR_fam"/>
</dbReference>
<evidence type="ECO:0000313" key="3">
    <source>
        <dbReference type="Proteomes" id="UP001321014"/>
    </source>
</evidence>
<comment type="similarity">
    <text evidence="1">Belongs to the short-chain dehydrogenases/reductases (SDR) family.</text>
</comment>
<keyword evidence="3" id="KW-1185">Reference proteome</keyword>
<dbReference type="Gene3D" id="3.40.50.720">
    <property type="entry name" value="NAD(P)-binding Rossmann-like Domain"/>
    <property type="match status" value="1"/>
</dbReference>
<dbReference type="PRINTS" id="PR00080">
    <property type="entry name" value="SDRFAMILY"/>
</dbReference>
<dbReference type="Proteomes" id="UP001321014">
    <property type="component" value="Unassembled WGS sequence"/>
</dbReference>
<evidence type="ECO:0000256" key="1">
    <source>
        <dbReference type="ARBA" id="ARBA00006484"/>
    </source>
</evidence>
<dbReference type="PANTHER" id="PTHR42760">
    <property type="entry name" value="SHORT-CHAIN DEHYDROGENASES/REDUCTASES FAMILY MEMBER"/>
    <property type="match status" value="1"/>
</dbReference>
<comment type="caution">
    <text evidence="2">The sequence shown here is derived from an EMBL/GenBank/DDBJ whole genome shotgun (WGS) entry which is preliminary data.</text>
</comment>
<sequence>MARFENRVAIVTGAGSGIGRAMALALARDGASVVCTDIDAETAQETADLAGGLASSMMLDSADEQAVREAIRKTHRDYGRLDILMNNAGVGGKDWETTTAINLDGVYFGLSHACPIMAEQGGGAIVNTSSIAGLGGLMWAEDYHDNTQLTGSLSAYVASKHGVVGLTRQFALAFAKAGVRVNAVCPGYVETPIISTLRGTEGMDFLRSLHPMGRLGQPDEVAEVAAFLASDAASFVTGAAVPVDGGYTAR</sequence>
<organism evidence="2 3">
    <name type="scientific">Ruegeria marisflavi</name>
    <dbReference type="NCBI Taxonomy" id="2984152"/>
    <lineage>
        <taxon>Bacteria</taxon>
        <taxon>Pseudomonadati</taxon>
        <taxon>Pseudomonadota</taxon>
        <taxon>Alphaproteobacteria</taxon>
        <taxon>Rhodobacterales</taxon>
        <taxon>Roseobacteraceae</taxon>
        <taxon>Ruegeria</taxon>
    </lineage>
</organism>
<protein>
    <submittedName>
        <fullName evidence="2">SDR family oxidoreductase</fullName>
    </submittedName>
</protein>